<keyword evidence="4 7" id="KW-1133">Transmembrane helix</keyword>
<comment type="subcellular location">
    <subcellularLocation>
        <location evidence="1">Cell membrane</location>
        <topology evidence="1">Multi-pass membrane protein</topology>
    </subcellularLocation>
</comment>
<keyword evidence="5 7" id="KW-0472">Membrane</keyword>
<sequence>PYKKELAVLAGENGAIVGLEGIMGMSSNAPERIKQTLLWGRWLKDGCYNEIVISSEVARALNINLNDLLTTHHSLFNAPPVVSLFGMPFVVVGVFDAEKFGALRDLDGQALTPAYLEMHPEEELTEVEVEAIESGEEVLPISERFYHASAERTVIIPVETCMALGGHIKAIHLLGEVKKDFGTWFAYPFFIGKGGEIFFHSAITAVKYQGMTNLIVPLLIVVLICLNTLIGQVHERKREIAIYTSVGLAPHHVGMLFIMEALSFAVLSCVTGYLLAQFTAKYLTTFSFFKTLTFNYSSLSSVMSMILVFGVVLVASIYPARVAADISMPDVERTWTLPRPNGDLLIVELPFLFPIEDRAAVLMFLADYINMHQDVAHGVFMSDGVSTGWADWAEVQAEPYRISRFPQCFLLQTSVWLAPFDFGIKQRVQMYCCSSLEEPEYVNITIRIIRLSGEAGSWHKANENFIREIRKQLLRWHTLGPALKQAIREGISS</sequence>
<reference evidence="9" key="1">
    <citation type="journal article" date="2020" name="mSystems">
        <title>Genome- and Community-Level Interaction Insights into Carbon Utilization and Element Cycling Functions of Hydrothermarchaeota in Hydrothermal Sediment.</title>
        <authorList>
            <person name="Zhou Z."/>
            <person name="Liu Y."/>
            <person name="Xu W."/>
            <person name="Pan J."/>
            <person name="Luo Z.H."/>
            <person name="Li M."/>
        </authorList>
    </citation>
    <scope>NUCLEOTIDE SEQUENCE [LARGE SCALE GENOMIC DNA]</scope>
    <source>
        <strain evidence="9">HyVt-19</strain>
    </source>
</reference>
<dbReference type="EMBL" id="DQZW01000006">
    <property type="protein sequence ID" value="HDL89296.1"/>
    <property type="molecule type" value="Genomic_DNA"/>
</dbReference>
<feature type="transmembrane region" description="Helical" evidence="7">
    <location>
        <begin position="214"/>
        <end position="233"/>
    </location>
</feature>
<evidence type="ECO:0000256" key="2">
    <source>
        <dbReference type="ARBA" id="ARBA00022475"/>
    </source>
</evidence>
<protein>
    <submittedName>
        <fullName evidence="9">FtsX-like permease family protein</fullName>
    </submittedName>
</protein>
<keyword evidence="2" id="KW-1003">Cell membrane</keyword>
<dbReference type="InterPro" id="IPR050250">
    <property type="entry name" value="Macrolide_Exporter_MacB"/>
</dbReference>
<name>A0A7C1AX69_9BACT</name>
<evidence type="ECO:0000256" key="5">
    <source>
        <dbReference type="ARBA" id="ARBA00023136"/>
    </source>
</evidence>
<evidence type="ECO:0000259" key="8">
    <source>
        <dbReference type="Pfam" id="PF02687"/>
    </source>
</evidence>
<dbReference type="Pfam" id="PF02687">
    <property type="entry name" value="FtsX"/>
    <property type="match status" value="1"/>
</dbReference>
<comment type="similarity">
    <text evidence="6">Belongs to the ABC-4 integral membrane protein family.</text>
</comment>
<feature type="transmembrane region" description="Helical" evidence="7">
    <location>
        <begin position="253"/>
        <end position="276"/>
    </location>
</feature>
<evidence type="ECO:0000256" key="3">
    <source>
        <dbReference type="ARBA" id="ARBA00022692"/>
    </source>
</evidence>
<feature type="transmembrane region" description="Helical" evidence="7">
    <location>
        <begin position="296"/>
        <end position="318"/>
    </location>
</feature>
<evidence type="ECO:0000256" key="6">
    <source>
        <dbReference type="ARBA" id="ARBA00038076"/>
    </source>
</evidence>
<evidence type="ECO:0000256" key="4">
    <source>
        <dbReference type="ARBA" id="ARBA00022989"/>
    </source>
</evidence>
<dbReference type="GO" id="GO:0005886">
    <property type="term" value="C:plasma membrane"/>
    <property type="evidence" value="ECO:0007669"/>
    <property type="project" value="UniProtKB-SubCell"/>
</dbReference>
<dbReference type="GO" id="GO:0022857">
    <property type="term" value="F:transmembrane transporter activity"/>
    <property type="evidence" value="ECO:0007669"/>
    <property type="project" value="TreeGrafter"/>
</dbReference>
<dbReference type="AlphaFoldDB" id="A0A7C1AX69"/>
<dbReference type="Proteomes" id="UP000886355">
    <property type="component" value="Unassembled WGS sequence"/>
</dbReference>
<feature type="domain" description="ABC3 transporter permease C-terminal" evidence="8">
    <location>
        <begin position="216"/>
        <end position="325"/>
    </location>
</feature>
<dbReference type="InterPro" id="IPR003838">
    <property type="entry name" value="ABC3_permease_C"/>
</dbReference>
<comment type="caution">
    <text evidence="9">The sequence shown here is derived from an EMBL/GenBank/DDBJ whole genome shotgun (WGS) entry which is preliminary data.</text>
</comment>
<accession>A0A7C1AX69</accession>
<dbReference type="PANTHER" id="PTHR30572:SF4">
    <property type="entry name" value="ABC TRANSPORTER PERMEASE YTRF"/>
    <property type="match status" value="1"/>
</dbReference>
<evidence type="ECO:0000256" key="1">
    <source>
        <dbReference type="ARBA" id="ARBA00004651"/>
    </source>
</evidence>
<evidence type="ECO:0000256" key="7">
    <source>
        <dbReference type="SAM" id="Phobius"/>
    </source>
</evidence>
<proteinExistence type="inferred from homology"/>
<keyword evidence="3 7" id="KW-0812">Transmembrane</keyword>
<dbReference type="PANTHER" id="PTHR30572">
    <property type="entry name" value="MEMBRANE COMPONENT OF TRANSPORTER-RELATED"/>
    <property type="match status" value="1"/>
</dbReference>
<feature type="non-terminal residue" evidence="9">
    <location>
        <position position="1"/>
    </location>
</feature>
<organism evidence="9">
    <name type="scientific">Thermodesulforhabdus norvegica</name>
    <dbReference type="NCBI Taxonomy" id="39841"/>
    <lineage>
        <taxon>Bacteria</taxon>
        <taxon>Pseudomonadati</taxon>
        <taxon>Thermodesulfobacteriota</taxon>
        <taxon>Syntrophobacteria</taxon>
        <taxon>Syntrophobacterales</taxon>
        <taxon>Thermodesulforhabdaceae</taxon>
        <taxon>Thermodesulforhabdus</taxon>
    </lineage>
</organism>
<gene>
    <name evidence="9" type="ORF">ENG14_00140</name>
</gene>
<evidence type="ECO:0000313" key="9">
    <source>
        <dbReference type="EMBL" id="HDL89296.1"/>
    </source>
</evidence>